<sequence>MTADQELTAHQELTRVFDDSAIATAIIEGLQHGNVGIRAGSVRAIERGHSGARLAKAILASLGPRPRPRRCVIKFCPGKSAGQKRQSQLHQQALDESPLEFGERHLAQIAFPTVKCDGNDVVVGQSMVDGIPLGKVKPDQVAQACETVWTEILEKWAAEEYDTEQSTVAELLRCELGESFRPGGWLREWAERHRLLAPAFLQLRGEDAPLPNPWRLFDEDLPRAQAEIHYLVGRTHGDLHGDNILVPEYDKNVHPDGFRLIDLEAYDPRGPLSRDLATLLLSLCSPGIGASSDRSQEAYLTYLERNRRDGGLDDRMLGEVRRIIDALREPALRFVVRENWESDWHLQLKVSLLAQAMLHSAYTSGTKDARRWCSRLAGRLTRLLLGPIDSEAGEVMLFDAGGVVESGRMAAQQARSGSDFVDRIDLSSRLRVALEDQVTSVIVVSGPPGIGKTALVRKVLADLGRGDPDDESSAVHWHDAAHYGEIGVPTLLKDIEPRGSSQVAGPSASARLVMALDSLKRDGGVRPVIVLDAAENLLKEGHLRDPQLDLALDAVQGRRPSLAKVVFVTQHPPVATTGVTWTDSACRISLEGLEPPSLAEYFAKLDPDGRYGLTGLEEDVLRSVHGRLEGNPRLAELLHACLSSEPPALPAHEVASWLSTVELGEMHQRLARMFVDCLPDDQQRVAEAVAALGVPVDTDTVISVLEPDMSGARIGPALRALVAARLVLKRGDRRVYLRKNEIEAVLGRLAQDGQGAGELSALAELGIRAAKALAAMQKDVEDVRSIADLDMHFARVDLWLRARMYGVAHGLIDSMDKLVQVWGSGAELRTQREAVRGRLEDDWAGEMINLAALGDIYSFSGELSSAEDAYDAALAIAQRHQDREAIRRVHIGMGSMYWEHDNLVNAEERYRWALGLSGEDGDDGDRAAALLGLADCRQRHGEYQLAAEDALAAFGAARGTDSALASGAALRLVRWYAELDQIPDALRMLADCKELVQERPDPSARADLLDSTANLHLYRDLYGDAQTAAQGAVNVAREYRDPINLRRALTTLALTHVHLDDFLAARTAIEESARYRVAGRDTVELALRGIIAHRLNFPATARDLFQQLRAETSRRTGADENDLAAWDFTGIARCYSVLLSDAEPATAVEAFSRARPKPAEPTSAQTAEPAARSATVTTPGLDDRLRFMVETLANGDPALEPVLSALARIRPGRAG</sequence>
<dbReference type="InterPro" id="IPR011990">
    <property type="entry name" value="TPR-like_helical_dom_sf"/>
</dbReference>
<evidence type="ECO:0000256" key="2">
    <source>
        <dbReference type="ARBA" id="ARBA00022490"/>
    </source>
</evidence>
<keyword evidence="9" id="KW-1185">Reference proteome</keyword>
<dbReference type="Gene3D" id="1.25.40.10">
    <property type="entry name" value="Tetratricopeptide repeat domain"/>
    <property type="match status" value="2"/>
</dbReference>
<dbReference type="RefSeq" id="WP_179846880.1">
    <property type="nucleotide sequence ID" value="NZ_JACCBA010000001.1"/>
</dbReference>
<dbReference type="InterPro" id="IPR003593">
    <property type="entry name" value="AAA+_ATPase"/>
</dbReference>
<accession>A0A7Y9EM94</accession>
<organism evidence="8 9">
    <name type="scientific">Actinomadura luteofluorescens</name>
    <dbReference type="NCBI Taxonomy" id="46163"/>
    <lineage>
        <taxon>Bacteria</taxon>
        <taxon>Bacillati</taxon>
        <taxon>Actinomycetota</taxon>
        <taxon>Actinomycetes</taxon>
        <taxon>Streptosporangiales</taxon>
        <taxon>Thermomonosporaceae</taxon>
        <taxon>Actinomadura</taxon>
    </lineage>
</organism>
<dbReference type="InterPro" id="IPR051476">
    <property type="entry name" value="Bac_ResReg_Asp_Phosphatase"/>
</dbReference>
<evidence type="ECO:0000256" key="4">
    <source>
        <dbReference type="ARBA" id="ARBA00022803"/>
    </source>
</evidence>
<evidence type="ECO:0000313" key="9">
    <source>
        <dbReference type="Proteomes" id="UP000529783"/>
    </source>
</evidence>
<keyword evidence="4" id="KW-0802">TPR repeat</keyword>
<name>A0A7Y9EM94_9ACTN</name>
<feature type="domain" description="AAA+ ATPase" evidence="7">
    <location>
        <begin position="438"/>
        <end position="594"/>
    </location>
</feature>
<reference evidence="8 9" key="1">
    <citation type="submission" date="2020-07" db="EMBL/GenBank/DDBJ databases">
        <title>Sequencing the genomes of 1000 actinobacteria strains.</title>
        <authorList>
            <person name="Klenk H.-P."/>
        </authorList>
    </citation>
    <scope>NUCLEOTIDE SEQUENCE [LARGE SCALE GENOMIC DNA]</scope>
    <source>
        <strain evidence="8 9">DSM 40398</strain>
    </source>
</reference>
<dbReference type="SUPFAM" id="SSF56112">
    <property type="entry name" value="Protein kinase-like (PK-like)"/>
    <property type="match status" value="1"/>
</dbReference>
<dbReference type="AlphaFoldDB" id="A0A7Y9EM94"/>
<evidence type="ECO:0000256" key="5">
    <source>
        <dbReference type="ARBA" id="ARBA00038253"/>
    </source>
</evidence>
<dbReference type="Proteomes" id="UP000529783">
    <property type="component" value="Unassembled WGS sequence"/>
</dbReference>
<keyword evidence="2" id="KW-0963">Cytoplasm</keyword>
<proteinExistence type="inferred from homology"/>
<evidence type="ECO:0000256" key="3">
    <source>
        <dbReference type="ARBA" id="ARBA00022737"/>
    </source>
</evidence>
<comment type="similarity">
    <text evidence="5">Belongs to the Rap family.</text>
</comment>
<feature type="region of interest" description="Disordered" evidence="6">
    <location>
        <begin position="1152"/>
        <end position="1177"/>
    </location>
</feature>
<keyword evidence="3" id="KW-0677">Repeat</keyword>
<dbReference type="PANTHER" id="PTHR46630:SF1">
    <property type="entry name" value="TETRATRICOPEPTIDE REPEAT PROTEIN 29"/>
    <property type="match status" value="1"/>
</dbReference>
<dbReference type="InterPro" id="IPR011009">
    <property type="entry name" value="Kinase-like_dom_sf"/>
</dbReference>
<comment type="subcellular location">
    <subcellularLocation>
        <location evidence="1">Cytoplasm</location>
    </subcellularLocation>
</comment>
<dbReference type="GO" id="GO:0005737">
    <property type="term" value="C:cytoplasm"/>
    <property type="evidence" value="ECO:0007669"/>
    <property type="project" value="UniProtKB-SubCell"/>
</dbReference>
<gene>
    <name evidence="8" type="ORF">BJY14_006277</name>
</gene>
<dbReference type="SMART" id="SM00382">
    <property type="entry name" value="AAA"/>
    <property type="match status" value="1"/>
</dbReference>
<evidence type="ECO:0000256" key="6">
    <source>
        <dbReference type="SAM" id="MobiDB-lite"/>
    </source>
</evidence>
<dbReference type="Gene3D" id="3.40.50.300">
    <property type="entry name" value="P-loop containing nucleotide triphosphate hydrolases"/>
    <property type="match status" value="1"/>
</dbReference>
<evidence type="ECO:0000256" key="1">
    <source>
        <dbReference type="ARBA" id="ARBA00004496"/>
    </source>
</evidence>
<dbReference type="EMBL" id="JACCBA010000001">
    <property type="protein sequence ID" value="NYD50294.1"/>
    <property type="molecule type" value="Genomic_DNA"/>
</dbReference>
<dbReference type="SUPFAM" id="SSF48452">
    <property type="entry name" value="TPR-like"/>
    <property type="match status" value="2"/>
</dbReference>
<dbReference type="PANTHER" id="PTHR46630">
    <property type="entry name" value="TETRATRICOPEPTIDE REPEAT PROTEIN 29"/>
    <property type="match status" value="1"/>
</dbReference>
<dbReference type="SUPFAM" id="SSF52540">
    <property type="entry name" value="P-loop containing nucleoside triphosphate hydrolases"/>
    <property type="match status" value="1"/>
</dbReference>
<evidence type="ECO:0000259" key="7">
    <source>
        <dbReference type="SMART" id="SM00382"/>
    </source>
</evidence>
<protein>
    <submittedName>
        <fullName evidence="8">Tetratricopeptide (TPR) repeat protein</fullName>
    </submittedName>
</protein>
<dbReference type="PRINTS" id="PR00830">
    <property type="entry name" value="ENDOLAPTASE"/>
</dbReference>
<evidence type="ECO:0000313" key="8">
    <source>
        <dbReference type="EMBL" id="NYD50294.1"/>
    </source>
</evidence>
<dbReference type="InterPro" id="IPR027417">
    <property type="entry name" value="P-loop_NTPase"/>
</dbReference>
<comment type="caution">
    <text evidence="8">The sequence shown here is derived from an EMBL/GenBank/DDBJ whole genome shotgun (WGS) entry which is preliminary data.</text>
</comment>